<name>X0XR60_9ZZZZ</name>
<organism evidence="1">
    <name type="scientific">marine sediment metagenome</name>
    <dbReference type="NCBI Taxonomy" id="412755"/>
    <lineage>
        <taxon>unclassified sequences</taxon>
        <taxon>metagenomes</taxon>
        <taxon>ecological metagenomes</taxon>
    </lineage>
</organism>
<protein>
    <submittedName>
        <fullName evidence="1">Uncharacterized protein</fullName>
    </submittedName>
</protein>
<gene>
    <name evidence="1" type="ORF">S01H1_78436</name>
</gene>
<sequence>PYIAQNCKLACSMVGLHLQDPLRHFNKGSLRGTISYLDYSQADYLRWIQEQKATEERYKFDVALISRLLNNLSTFKLNFSNNWRVIHKLGEEGLSKADWLNRRFEPHNCLNPDNLSPKHIFLKNSNVLLKTGKSFRHLSLSNYYKGLQLLYDKDISNVDDTNAIYFPIRRFNPTCLQFPDGSSVLEKLSNLVKLVVIEDVDLTKKILIEHLIEHNLENIAVSQVNRHNRI</sequence>
<reference evidence="1" key="1">
    <citation type="journal article" date="2014" name="Front. Microbiol.">
        <title>High frequency of phylogenetically diverse reductive dehalogenase-homologous genes in deep subseafloor sedimentary metagenomes.</title>
        <authorList>
            <person name="Kawai M."/>
            <person name="Futagami T."/>
            <person name="Toyoda A."/>
            <person name="Takaki Y."/>
            <person name="Nishi S."/>
            <person name="Hori S."/>
            <person name="Arai W."/>
            <person name="Tsubouchi T."/>
            <person name="Morono Y."/>
            <person name="Uchiyama I."/>
            <person name="Ito T."/>
            <person name="Fujiyama A."/>
            <person name="Inagaki F."/>
            <person name="Takami H."/>
        </authorList>
    </citation>
    <scope>NUCLEOTIDE SEQUENCE</scope>
    <source>
        <strain evidence="1">Expedition CK06-06</strain>
    </source>
</reference>
<feature type="non-terminal residue" evidence="1">
    <location>
        <position position="230"/>
    </location>
</feature>
<accession>X0XR60</accession>
<feature type="non-terminal residue" evidence="1">
    <location>
        <position position="1"/>
    </location>
</feature>
<dbReference type="EMBL" id="BARS01052792">
    <property type="protein sequence ID" value="GAG45740.1"/>
    <property type="molecule type" value="Genomic_DNA"/>
</dbReference>
<comment type="caution">
    <text evidence="1">The sequence shown here is derived from an EMBL/GenBank/DDBJ whole genome shotgun (WGS) entry which is preliminary data.</text>
</comment>
<dbReference type="AlphaFoldDB" id="X0XR60"/>
<proteinExistence type="predicted"/>
<evidence type="ECO:0000313" key="1">
    <source>
        <dbReference type="EMBL" id="GAG45740.1"/>
    </source>
</evidence>